<dbReference type="InterPro" id="IPR018121">
    <property type="entry name" value="7-in-absentia-prot_TRAF-dom"/>
</dbReference>
<evidence type="ECO:0000259" key="11">
    <source>
        <dbReference type="PROSITE" id="PS51081"/>
    </source>
</evidence>
<reference evidence="12 13" key="1">
    <citation type="journal article" date="2014" name="Nat. Genet.">
        <title>Genome sequence of the hot pepper provides insights into the evolution of pungency in Capsicum species.</title>
        <authorList>
            <person name="Kim S."/>
            <person name="Park M."/>
            <person name="Yeom S.I."/>
            <person name="Kim Y.M."/>
            <person name="Lee J.M."/>
            <person name="Lee H.A."/>
            <person name="Seo E."/>
            <person name="Choi J."/>
            <person name="Cheong K."/>
            <person name="Kim K.T."/>
            <person name="Jung K."/>
            <person name="Lee G.W."/>
            <person name="Oh S.K."/>
            <person name="Bae C."/>
            <person name="Kim S.B."/>
            <person name="Lee H.Y."/>
            <person name="Kim S.Y."/>
            <person name="Kim M.S."/>
            <person name="Kang B.C."/>
            <person name="Jo Y.D."/>
            <person name="Yang H.B."/>
            <person name="Jeong H.J."/>
            <person name="Kang W.H."/>
            <person name="Kwon J.K."/>
            <person name="Shin C."/>
            <person name="Lim J.Y."/>
            <person name="Park J.H."/>
            <person name="Huh J.H."/>
            <person name="Kim J.S."/>
            <person name="Kim B.D."/>
            <person name="Cohen O."/>
            <person name="Paran I."/>
            <person name="Suh M.C."/>
            <person name="Lee S.B."/>
            <person name="Kim Y.K."/>
            <person name="Shin Y."/>
            <person name="Noh S.J."/>
            <person name="Park J."/>
            <person name="Seo Y.S."/>
            <person name="Kwon S.Y."/>
            <person name="Kim H.A."/>
            <person name="Park J.M."/>
            <person name="Kim H.J."/>
            <person name="Choi S.B."/>
            <person name="Bosland P.W."/>
            <person name="Reeves G."/>
            <person name="Jo S.H."/>
            <person name="Lee B.W."/>
            <person name="Cho H.T."/>
            <person name="Choi H.S."/>
            <person name="Lee M.S."/>
            <person name="Yu Y."/>
            <person name="Do Choi Y."/>
            <person name="Park B.S."/>
            <person name="van Deynze A."/>
            <person name="Ashrafi H."/>
            <person name="Hill T."/>
            <person name="Kim W.T."/>
            <person name="Pai H.S."/>
            <person name="Ahn H.K."/>
            <person name="Yeam I."/>
            <person name="Giovannoni J.J."/>
            <person name="Rose J.K."/>
            <person name="Sorensen I."/>
            <person name="Lee S.J."/>
            <person name="Kim R.W."/>
            <person name="Choi I.Y."/>
            <person name="Choi B.S."/>
            <person name="Lim J.S."/>
            <person name="Lee Y.H."/>
            <person name="Choi D."/>
        </authorList>
    </citation>
    <scope>NUCLEOTIDE SEQUENCE [LARGE SCALE GENOMIC DNA]</scope>
    <source>
        <strain evidence="13">cv. CM334</strain>
    </source>
</reference>
<dbReference type="InterPro" id="IPR013010">
    <property type="entry name" value="Znf_SIAH"/>
</dbReference>
<reference evidence="12 13" key="2">
    <citation type="journal article" date="2017" name="Genome Biol.">
        <title>New reference genome sequences of hot pepper reveal the massive evolution of plant disease-resistance genes by retroduplication.</title>
        <authorList>
            <person name="Kim S."/>
            <person name="Park J."/>
            <person name="Yeom S.I."/>
            <person name="Kim Y.M."/>
            <person name="Seo E."/>
            <person name="Kim K.T."/>
            <person name="Kim M.S."/>
            <person name="Lee J.M."/>
            <person name="Cheong K."/>
            <person name="Shin H.S."/>
            <person name="Kim S.B."/>
            <person name="Han K."/>
            <person name="Lee J."/>
            <person name="Park M."/>
            <person name="Lee H.A."/>
            <person name="Lee H.Y."/>
            <person name="Lee Y."/>
            <person name="Oh S."/>
            <person name="Lee J.H."/>
            <person name="Choi E."/>
            <person name="Choi E."/>
            <person name="Lee S.E."/>
            <person name="Jeon J."/>
            <person name="Kim H."/>
            <person name="Choi G."/>
            <person name="Song H."/>
            <person name="Lee J."/>
            <person name="Lee S.C."/>
            <person name="Kwon J.K."/>
            <person name="Lee H.Y."/>
            <person name="Koo N."/>
            <person name="Hong Y."/>
            <person name="Kim R.W."/>
            <person name="Kang W.H."/>
            <person name="Huh J.H."/>
            <person name="Kang B.C."/>
            <person name="Yang T.J."/>
            <person name="Lee Y.H."/>
            <person name="Bennetzen J.L."/>
            <person name="Choi D."/>
        </authorList>
    </citation>
    <scope>NUCLEOTIDE SEQUENCE [LARGE SCALE GENOMIC DNA]</scope>
    <source>
        <strain evidence="13">cv. CM334</strain>
    </source>
</reference>
<dbReference type="EC" id="2.3.2.27" evidence="4"/>
<comment type="pathway">
    <text evidence="2">Protein modification; protein ubiquitination.</text>
</comment>
<dbReference type="FunFam" id="2.60.210.10:FF:000004">
    <property type="entry name" value="E3 ubiquitin-protein ligase SINAT5-like"/>
    <property type="match status" value="1"/>
</dbReference>
<evidence type="ECO:0000256" key="7">
    <source>
        <dbReference type="ARBA" id="ARBA00022771"/>
    </source>
</evidence>
<dbReference type="Pfam" id="PF21361">
    <property type="entry name" value="Sina_ZnF"/>
    <property type="match status" value="1"/>
</dbReference>
<keyword evidence="9" id="KW-0862">Zinc</keyword>
<dbReference type="InterPro" id="IPR008974">
    <property type="entry name" value="TRAF-like"/>
</dbReference>
<evidence type="ECO:0000256" key="6">
    <source>
        <dbReference type="ARBA" id="ARBA00022723"/>
    </source>
</evidence>
<evidence type="ECO:0000256" key="3">
    <source>
        <dbReference type="ARBA" id="ARBA00009119"/>
    </source>
</evidence>
<evidence type="ECO:0000256" key="9">
    <source>
        <dbReference type="ARBA" id="ARBA00022833"/>
    </source>
</evidence>
<feature type="domain" description="SIAH-type" evidence="11">
    <location>
        <begin position="112"/>
        <end position="172"/>
    </location>
</feature>
<evidence type="ECO:0000313" key="12">
    <source>
        <dbReference type="EMBL" id="PHT93763.1"/>
    </source>
</evidence>
<protein>
    <recommendedName>
        <fullName evidence="4">RING-type E3 ubiquitin transferase</fullName>
        <ecNumber evidence="4">2.3.2.27</ecNumber>
    </recommendedName>
</protein>
<keyword evidence="6" id="KW-0479">Metal-binding</keyword>
<dbReference type="GO" id="GO:0006511">
    <property type="term" value="P:ubiquitin-dependent protein catabolic process"/>
    <property type="evidence" value="ECO:0007669"/>
    <property type="project" value="InterPro"/>
</dbReference>
<keyword evidence="7 10" id="KW-0863">Zinc-finger</keyword>
<evidence type="ECO:0000256" key="2">
    <source>
        <dbReference type="ARBA" id="ARBA00004906"/>
    </source>
</evidence>
<dbReference type="PANTHER" id="PTHR10315">
    <property type="entry name" value="E3 UBIQUITIN PROTEIN LIGASE SIAH"/>
    <property type="match status" value="1"/>
</dbReference>
<organism evidence="12 13">
    <name type="scientific">Capsicum annuum</name>
    <name type="common">Capsicum pepper</name>
    <dbReference type="NCBI Taxonomy" id="4072"/>
    <lineage>
        <taxon>Eukaryota</taxon>
        <taxon>Viridiplantae</taxon>
        <taxon>Streptophyta</taxon>
        <taxon>Embryophyta</taxon>
        <taxon>Tracheophyta</taxon>
        <taxon>Spermatophyta</taxon>
        <taxon>Magnoliopsida</taxon>
        <taxon>eudicotyledons</taxon>
        <taxon>Gunneridae</taxon>
        <taxon>Pentapetalae</taxon>
        <taxon>asterids</taxon>
        <taxon>lamiids</taxon>
        <taxon>Solanales</taxon>
        <taxon>Solanaceae</taxon>
        <taxon>Solanoideae</taxon>
        <taxon>Capsiceae</taxon>
        <taxon>Capsicum</taxon>
    </lineage>
</organism>
<gene>
    <name evidence="12" type="ORF">T459_01645</name>
</gene>
<dbReference type="CDD" id="cd16571">
    <property type="entry name" value="RING-HC_SIAHs"/>
    <property type="match status" value="1"/>
</dbReference>
<dbReference type="Gene3D" id="3.30.40.10">
    <property type="entry name" value="Zinc/RING finger domain, C3HC4 (zinc finger)"/>
    <property type="match status" value="1"/>
</dbReference>
<evidence type="ECO:0000256" key="1">
    <source>
        <dbReference type="ARBA" id="ARBA00000900"/>
    </source>
</evidence>
<dbReference type="GO" id="GO:0016567">
    <property type="term" value="P:protein ubiquitination"/>
    <property type="evidence" value="ECO:0007669"/>
    <property type="project" value="UniProtKB-UniPathway"/>
</dbReference>
<evidence type="ECO:0000256" key="8">
    <source>
        <dbReference type="ARBA" id="ARBA00022786"/>
    </source>
</evidence>
<dbReference type="InterPro" id="IPR049548">
    <property type="entry name" value="Sina-like_RING"/>
</dbReference>
<dbReference type="GO" id="GO:0008270">
    <property type="term" value="F:zinc ion binding"/>
    <property type="evidence" value="ECO:0007669"/>
    <property type="project" value="UniProtKB-KW"/>
</dbReference>
<keyword evidence="5" id="KW-0808">Transferase</keyword>
<dbReference type="Pfam" id="PF03145">
    <property type="entry name" value="Sina_TRAF"/>
    <property type="match status" value="1"/>
</dbReference>
<dbReference type="UniPathway" id="UPA00143"/>
<evidence type="ECO:0000256" key="5">
    <source>
        <dbReference type="ARBA" id="ARBA00022679"/>
    </source>
</evidence>
<proteinExistence type="inferred from homology"/>
<comment type="caution">
    <text evidence="12">The sequence shown here is derived from an EMBL/GenBank/DDBJ whole genome shotgun (WGS) entry which is preliminary data.</text>
</comment>
<dbReference type="SUPFAM" id="SSF49599">
    <property type="entry name" value="TRAF domain-like"/>
    <property type="match status" value="1"/>
</dbReference>
<dbReference type="FunFam" id="3.30.40.10:FF:000041">
    <property type="entry name" value="E3 ubiquitin-protein ligase SINAT3"/>
    <property type="match status" value="1"/>
</dbReference>
<dbReference type="GO" id="GO:0061630">
    <property type="term" value="F:ubiquitin protein ligase activity"/>
    <property type="evidence" value="ECO:0000318"/>
    <property type="project" value="GO_Central"/>
</dbReference>
<comment type="catalytic activity">
    <reaction evidence="1">
        <text>S-ubiquitinyl-[E2 ubiquitin-conjugating enzyme]-L-cysteine + [acceptor protein]-L-lysine = [E2 ubiquitin-conjugating enzyme]-L-cysteine + N(6)-ubiquitinyl-[acceptor protein]-L-lysine.</text>
        <dbReference type="EC" id="2.3.2.27"/>
    </reaction>
</comment>
<dbReference type="Proteomes" id="UP000222542">
    <property type="component" value="Unassembled WGS sequence"/>
</dbReference>
<evidence type="ECO:0000256" key="10">
    <source>
        <dbReference type="PROSITE-ProRule" id="PRU00455"/>
    </source>
</evidence>
<dbReference type="OrthoDB" id="941555at2759"/>
<evidence type="ECO:0000256" key="4">
    <source>
        <dbReference type="ARBA" id="ARBA00012483"/>
    </source>
</evidence>
<dbReference type="InterPro" id="IPR052088">
    <property type="entry name" value="E3_ubiquitin-ligase_SINA"/>
</dbReference>
<dbReference type="Pfam" id="PF21362">
    <property type="entry name" value="Sina_RING"/>
    <property type="match status" value="1"/>
</dbReference>
<sequence>MDPGGSNYQDIGDSRSAYTDYGIALQSAEFTNSPFRKSTAVIDGKHGAGSNSAVHEMLKCAACMNLMYPPIYQCPNGHALCEYCKSKVLVCPICCHEPGNIRCLALEKIAESLELPCRYQFYGCQDIFPYHTRLQHEQNCRFRPYNCPYAESECAVTGDIHKLVAHLKDHHKVDMHDGCVFKHRYDIPNPQEVDNAAWMLRVFNCFDHQFCLHFEAFNLGLAPVYIAFIRFMGDDDDATRFRYSLEVGGFGRKLTWQGVPRSIHFTHKTVRDSLDGLIIHRSMALFFSGGDMKELKLQLVGRIWPEPL</sequence>
<dbReference type="GO" id="GO:0005737">
    <property type="term" value="C:cytoplasm"/>
    <property type="evidence" value="ECO:0000318"/>
    <property type="project" value="GO_Central"/>
</dbReference>
<dbReference type="STRING" id="4072.A0A1U8H1C2"/>
<evidence type="ECO:0000313" key="13">
    <source>
        <dbReference type="Proteomes" id="UP000222542"/>
    </source>
</evidence>
<dbReference type="PANTHER" id="PTHR10315:SF118">
    <property type="entry name" value="RING-TYPE E3 UBIQUITIN TRANSFERASE"/>
    <property type="match status" value="1"/>
</dbReference>
<name>A0A1U8H1C2_CAPAN</name>
<keyword evidence="8" id="KW-0833">Ubl conjugation pathway</keyword>
<accession>A0A1U8H1C2</accession>
<dbReference type="AlphaFoldDB" id="A0A1U8H1C2"/>
<dbReference type="SMR" id="A0A1U8H1C2"/>
<dbReference type="InterPro" id="IPR013083">
    <property type="entry name" value="Znf_RING/FYVE/PHD"/>
</dbReference>
<dbReference type="PROSITE" id="PS51081">
    <property type="entry name" value="ZF_SIAH"/>
    <property type="match status" value="1"/>
</dbReference>
<dbReference type="EMBL" id="AYRZ02000001">
    <property type="protein sequence ID" value="PHT93763.1"/>
    <property type="molecule type" value="Genomic_DNA"/>
</dbReference>
<keyword evidence="13" id="KW-1185">Reference proteome</keyword>
<dbReference type="Gramene" id="PHT93763">
    <property type="protein sequence ID" value="PHT93763"/>
    <property type="gene ID" value="T459_01645"/>
</dbReference>
<dbReference type="Gene3D" id="2.60.210.10">
    <property type="entry name" value="Apoptosis, Tumor Necrosis Factor Receptor Associated Protein 2, Chain A"/>
    <property type="match status" value="1"/>
</dbReference>
<comment type="similarity">
    <text evidence="3">Belongs to the SINA (Seven in absentia) family.</text>
</comment>